<dbReference type="OrthoDB" id="271604at2759"/>
<accession>A0A9P6L883</accession>
<keyword evidence="7 11" id="KW-1133">Transmembrane helix</keyword>
<evidence type="ECO:0000259" key="12">
    <source>
        <dbReference type="Pfam" id="PF02517"/>
    </source>
</evidence>
<evidence type="ECO:0000256" key="3">
    <source>
        <dbReference type="ARBA" id="ARBA00022670"/>
    </source>
</evidence>
<evidence type="ECO:0000313" key="13">
    <source>
        <dbReference type="EMBL" id="KAF9787744.1"/>
    </source>
</evidence>
<evidence type="ECO:0000256" key="11">
    <source>
        <dbReference type="SAM" id="Phobius"/>
    </source>
</evidence>
<dbReference type="GO" id="GO:0004222">
    <property type="term" value="F:metalloendopeptidase activity"/>
    <property type="evidence" value="ECO:0007669"/>
    <property type="project" value="InterPro"/>
</dbReference>
<dbReference type="PANTHER" id="PTHR13046">
    <property type="entry name" value="PROTEASE U48 CAAX PRENYL PROTEASE RCE1"/>
    <property type="match status" value="1"/>
</dbReference>
<keyword evidence="5" id="KW-0378">Hydrolase</keyword>
<dbReference type="Proteomes" id="UP000736335">
    <property type="component" value="Unassembled WGS sequence"/>
</dbReference>
<evidence type="ECO:0000256" key="6">
    <source>
        <dbReference type="ARBA" id="ARBA00022824"/>
    </source>
</evidence>
<evidence type="ECO:0000256" key="1">
    <source>
        <dbReference type="ARBA" id="ARBA00004477"/>
    </source>
</evidence>
<dbReference type="InterPro" id="IPR039731">
    <property type="entry name" value="Rce1"/>
</dbReference>
<sequence>MPLVFPIPPLSTRGANLVAFFFASSYVVSLYLSKRSRLGRSSKQNDSNANASQNRTRDDPNVIKARMLAASISTILSCAVVFLLVWHIVDDLDNVSGANPVTTNASLAFDSTLARLGLTFFEDHSPLPYLVTPILYLGPLYATFLGSKLPFQSRWSWDYDVMPVFNTYVGFRNYFFGPITEELVFRACVLSVYHLAGSSRNKMIFLSPLLFGLAHLHHAWEMYNNEGKTVAAAKQALLVTLFQLAYTTLFGYHCAFLFLRAGSVYPPLFSHMFCNFMGLPQITYELQALPHRRASIIFMYLLGIVGYIYAMRNWTLDTDSLYWQDHLKRY</sequence>
<dbReference type="GO" id="GO:0071586">
    <property type="term" value="P:CAAX-box protein processing"/>
    <property type="evidence" value="ECO:0007669"/>
    <property type="project" value="InterPro"/>
</dbReference>
<dbReference type="EMBL" id="WIUZ02000004">
    <property type="protein sequence ID" value="KAF9787744.1"/>
    <property type="molecule type" value="Genomic_DNA"/>
</dbReference>
<feature type="transmembrane region" description="Helical" evidence="11">
    <location>
        <begin position="127"/>
        <end position="146"/>
    </location>
</feature>
<evidence type="ECO:0000256" key="8">
    <source>
        <dbReference type="ARBA" id="ARBA00023136"/>
    </source>
</evidence>
<feature type="transmembrane region" description="Helical" evidence="11">
    <location>
        <begin position="294"/>
        <end position="311"/>
    </location>
</feature>
<feature type="domain" description="CAAX prenyl protease 2/Lysostaphin resistance protein A-like" evidence="12">
    <location>
        <begin position="167"/>
        <end position="277"/>
    </location>
</feature>
<dbReference type="AlphaFoldDB" id="A0A9P6L883"/>
<dbReference type="GO" id="GO:0005789">
    <property type="term" value="C:endoplasmic reticulum membrane"/>
    <property type="evidence" value="ECO:0007669"/>
    <property type="project" value="UniProtKB-SubCell"/>
</dbReference>
<protein>
    <recommendedName>
        <fullName evidence="10">intramembrane prenyl-peptidase Rce1</fullName>
        <ecNumber evidence="10">3.4.26.1</ecNumber>
    </recommendedName>
</protein>
<comment type="similarity">
    <text evidence="2">Belongs to the peptidase U48 family.</text>
</comment>
<evidence type="ECO:0000256" key="7">
    <source>
        <dbReference type="ARBA" id="ARBA00022989"/>
    </source>
</evidence>
<keyword evidence="8 11" id="KW-0472">Membrane</keyword>
<dbReference type="EC" id="3.4.26.1" evidence="10"/>
<feature type="transmembrane region" description="Helical" evidence="11">
    <location>
        <begin position="240"/>
        <end position="259"/>
    </location>
</feature>
<dbReference type="Pfam" id="PF02517">
    <property type="entry name" value="Rce1-like"/>
    <property type="match status" value="1"/>
</dbReference>
<keyword evidence="6" id="KW-0256">Endoplasmic reticulum</keyword>
<comment type="subcellular location">
    <subcellularLocation>
        <location evidence="1">Endoplasmic reticulum membrane</location>
        <topology evidence="1">Multi-pass membrane protein</topology>
    </subcellularLocation>
</comment>
<feature type="transmembrane region" description="Helical" evidence="11">
    <location>
        <begin position="15"/>
        <end position="33"/>
    </location>
</feature>
<reference evidence="13" key="1">
    <citation type="journal article" date="2020" name="Nat. Commun.">
        <title>Large-scale genome sequencing of mycorrhizal fungi provides insights into the early evolution of symbiotic traits.</title>
        <authorList>
            <person name="Miyauchi S."/>
            <person name="Kiss E."/>
            <person name="Kuo A."/>
            <person name="Drula E."/>
            <person name="Kohler A."/>
            <person name="Sanchez-Garcia M."/>
            <person name="Morin E."/>
            <person name="Andreopoulos B."/>
            <person name="Barry K.W."/>
            <person name="Bonito G."/>
            <person name="Buee M."/>
            <person name="Carver A."/>
            <person name="Chen C."/>
            <person name="Cichocki N."/>
            <person name="Clum A."/>
            <person name="Culley D."/>
            <person name="Crous P.W."/>
            <person name="Fauchery L."/>
            <person name="Girlanda M."/>
            <person name="Hayes R.D."/>
            <person name="Keri Z."/>
            <person name="LaButti K."/>
            <person name="Lipzen A."/>
            <person name="Lombard V."/>
            <person name="Magnuson J."/>
            <person name="Maillard F."/>
            <person name="Murat C."/>
            <person name="Nolan M."/>
            <person name="Ohm R.A."/>
            <person name="Pangilinan J."/>
            <person name="Pereira M.F."/>
            <person name="Perotto S."/>
            <person name="Peter M."/>
            <person name="Pfister S."/>
            <person name="Riley R."/>
            <person name="Sitrit Y."/>
            <person name="Stielow J.B."/>
            <person name="Szollosi G."/>
            <person name="Zifcakova L."/>
            <person name="Stursova M."/>
            <person name="Spatafora J.W."/>
            <person name="Tedersoo L."/>
            <person name="Vaario L.M."/>
            <person name="Yamada A."/>
            <person name="Yan M."/>
            <person name="Wang P."/>
            <person name="Xu J."/>
            <person name="Bruns T."/>
            <person name="Baldrian P."/>
            <person name="Vilgalys R."/>
            <person name="Dunand C."/>
            <person name="Henrissat B."/>
            <person name="Grigoriev I.V."/>
            <person name="Hibbett D."/>
            <person name="Nagy L.G."/>
            <person name="Martin F.M."/>
        </authorList>
    </citation>
    <scope>NUCLEOTIDE SEQUENCE</scope>
    <source>
        <strain evidence="13">UH-Tt-Lm1</strain>
    </source>
</reference>
<dbReference type="PANTHER" id="PTHR13046:SF0">
    <property type="entry name" value="CAAX PRENYL PROTEASE 2"/>
    <property type="match status" value="1"/>
</dbReference>
<keyword evidence="3" id="KW-0645">Protease</keyword>
<name>A0A9P6L883_9AGAM</name>
<keyword evidence="14" id="KW-1185">Reference proteome</keyword>
<dbReference type="InterPro" id="IPR003675">
    <property type="entry name" value="Rce1/LyrA-like_dom"/>
</dbReference>
<keyword evidence="4 11" id="KW-0812">Transmembrane</keyword>
<evidence type="ECO:0000256" key="4">
    <source>
        <dbReference type="ARBA" id="ARBA00022692"/>
    </source>
</evidence>
<evidence type="ECO:0000256" key="10">
    <source>
        <dbReference type="ARBA" id="ARBA00049729"/>
    </source>
</evidence>
<reference evidence="13" key="2">
    <citation type="submission" date="2020-11" db="EMBL/GenBank/DDBJ databases">
        <authorList>
            <consortium name="DOE Joint Genome Institute"/>
            <person name="Kuo A."/>
            <person name="Miyauchi S."/>
            <person name="Kiss E."/>
            <person name="Drula E."/>
            <person name="Kohler A."/>
            <person name="Sanchez-Garcia M."/>
            <person name="Andreopoulos B."/>
            <person name="Barry K.W."/>
            <person name="Bonito G."/>
            <person name="Buee M."/>
            <person name="Carver A."/>
            <person name="Chen C."/>
            <person name="Cichocki N."/>
            <person name="Clum A."/>
            <person name="Culley D."/>
            <person name="Crous P.W."/>
            <person name="Fauchery L."/>
            <person name="Girlanda M."/>
            <person name="Hayes R."/>
            <person name="Keri Z."/>
            <person name="Labutti K."/>
            <person name="Lipzen A."/>
            <person name="Lombard V."/>
            <person name="Magnuson J."/>
            <person name="Maillard F."/>
            <person name="Morin E."/>
            <person name="Murat C."/>
            <person name="Nolan M."/>
            <person name="Ohm R."/>
            <person name="Pangilinan J."/>
            <person name="Pereira M."/>
            <person name="Perotto S."/>
            <person name="Peter M."/>
            <person name="Riley R."/>
            <person name="Sitrit Y."/>
            <person name="Stielow B."/>
            <person name="Szollosi G."/>
            <person name="Zifcakova L."/>
            <person name="Stursova M."/>
            <person name="Spatafora J.W."/>
            <person name="Tedersoo L."/>
            <person name="Vaario L.-M."/>
            <person name="Yamada A."/>
            <person name="Yan M."/>
            <person name="Wang P."/>
            <person name="Xu J."/>
            <person name="Bruns T."/>
            <person name="Baldrian P."/>
            <person name="Vilgalys R."/>
            <person name="Henrissat B."/>
            <person name="Grigoriev I.V."/>
            <person name="Hibbett D."/>
            <person name="Nagy L.G."/>
            <person name="Martin F.M."/>
        </authorList>
    </citation>
    <scope>NUCLEOTIDE SEQUENCE</scope>
    <source>
        <strain evidence="13">UH-Tt-Lm1</strain>
    </source>
</reference>
<evidence type="ECO:0000313" key="14">
    <source>
        <dbReference type="Proteomes" id="UP000736335"/>
    </source>
</evidence>
<comment type="catalytic activity">
    <reaction evidence="9">
        <text>Hydrolyzes the peptide bond -P2-(S-farnesyl or geranylgeranyl)C-P1'-P2'-P3'-COOH where P1' and P2' are amino acids with aliphatic sidechains and P3' is any C-terminal residue.</text>
        <dbReference type="EC" id="3.4.26.1"/>
    </reaction>
</comment>
<proteinExistence type="inferred from homology"/>
<organism evidence="13 14">
    <name type="scientific">Thelephora terrestris</name>
    <dbReference type="NCBI Taxonomy" id="56493"/>
    <lineage>
        <taxon>Eukaryota</taxon>
        <taxon>Fungi</taxon>
        <taxon>Dikarya</taxon>
        <taxon>Basidiomycota</taxon>
        <taxon>Agaricomycotina</taxon>
        <taxon>Agaricomycetes</taxon>
        <taxon>Thelephorales</taxon>
        <taxon>Thelephoraceae</taxon>
        <taxon>Thelephora</taxon>
    </lineage>
</organism>
<feature type="transmembrane region" description="Helical" evidence="11">
    <location>
        <begin position="67"/>
        <end position="89"/>
    </location>
</feature>
<evidence type="ECO:0000256" key="2">
    <source>
        <dbReference type="ARBA" id="ARBA00006897"/>
    </source>
</evidence>
<comment type="caution">
    <text evidence="13">The sequence shown here is derived from an EMBL/GenBank/DDBJ whole genome shotgun (WGS) entry which is preliminary data.</text>
</comment>
<evidence type="ECO:0000256" key="5">
    <source>
        <dbReference type="ARBA" id="ARBA00022801"/>
    </source>
</evidence>
<gene>
    <name evidence="13" type="ORF">BJ322DRAFT_1179748</name>
</gene>
<evidence type="ECO:0000256" key="9">
    <source>
        <dbReference type="ARBA" id="ARBA00047280"/>
    </source>
</evidence>